<dbReference type="PANTHER" id="PTHR32322">
    <property type="entry name" value="INNER MEMBRANE TRANSPORTER"/>
    <property type="match status" value="1"/>
</dbReference>
<evidence type="ECO:0000259" key="8">
    <source>
        <dbReference type="Pfam" id="PF00892"/>
    </source>
</evidence>
<sequence length="312" mass="34453">MYLILELGVYILDNNKTRNHLLGSILAIIGALLWGIQGPVSQFLFQDNHLSPEWLMGIKMGISGIFILMFSKFYRKEHLMQLWKKPKNIFVFIMYAVFGLAAVQYLYLVTVNLSNAGTATILQSLGTVLIVIFTAIFYHKLPNRFEFIAIIVALIGTWLLVTRGNLTQLSISTPALTTGLLLALAGAIQTMLPVNLLKKFSSLMVVGWAMLVGGILFTIIHPFWVEVPKFTLGTILGVLFIVFFGTMASFLCFINSLKFISPTVAGMLDTFEPLSATLGAIIFLNTSFNGYEVIGGILILSTVFILPLGSKK</sequence>
<accession>A0A9Q8IND9</accession>
<dbReference type="AlphaFoldDB" id="A0A9Q8IND9"/>
<dbReference type="InterPro" id="IPR050638">
    <property type="entry name" value="AA-Vitamin_Transporters"/>
</dbReference>
<proteinExistence type="inferred from homology"/>
<dbReference type="PANTHER" id="PTHR32322:SF18">
    <property type="entry name" value="S-ADENOSYLMETHIONINE_S-ADENOSYLHOMOCYSTEINE TRANSPORTER"/>
    <property type="match status" value="1"/>
</dbReference>
<keyword evidence="3" id="KW-1003">Cell membrane</keyword>
<comment type="caution">
    <text evidence="9">The sequence shown here is derived from an EMBL/GenBank/DDBJ whole genome shotgun (WGS) entry which is preliminary data.</text>
</comment>
<feature type="transmembrane region" description="Helical" evidence="7">
    <location>
        <begin position="145"/>
        <end position="161"/>
    </location>
</feature>
<dbReference type="SUPFAM" id="SSF103481">
    <property type="entry name" value="Multidrug resistance efflux transporter EmrE"/>
    <property type="match status" value="2"/>
</dbReference>
<feature type="domain" description="EamA" evidence="8">
    <location>
        <begin position="22"/>
        <end position="161"/>
    </location>
</feature>
<evidence type="ECO:0000256" key="3">
    <source>
        <dbReference type="ARBA" id="ARBA00022475"/>
    </source>
</evidence>
<evidence type="ECO:0000256" key="4">
    <source>
        <dbReference type="ARBA" id="ARBA00022692"/>
    </source>
</evidence>
<comment type="subcellular location">
    <subcellularLocation>
        <location evidence="1">Cell membrane</location>
        <topology evidence="1">Multi-pass membrane protein</topology>
    </subcellularLocation>
</comment>
<feature type="transmembrane region" description="Helical" evidence="7">
    <location>
        <begin position="120"/>
        <end position="138"/>
    </location>
</feature>
<protein>
    <submittedName>
        <fullName evidence="9">EamA family transporter</fullName>
    </submittedName>
</protein>
<evidence type="ECO:0000313" key="10">
    <source>
        <dbReference type="Proteomes" id="UP000784700"/>
    </source>
</evidence>
<evidence type="ECO:0000256" key="1">
    <source>
        <dbReference type="ARBA" id="ARBA00004651"/>
    </source>
</evidence>
<feature type="transmembrane region" description="Helical" evidence="7">
    <location>
        <begin position="200"/>
        <end position="224"/>
    </location>
</feature>
<organism evidence="9 10">
    <name type="scientific">Apilactobacillus micheneri</name>
    <dbReference type="NCBI Taxonomy" id="1899430"/>
    <lineage>
        <taxon>Bacteria</taxon>
        <taxon>Bacillati</taxon>
        <taxon>Bacillota</taxon>
        <taxon>Bacilli</taxon>
        <taxon>Lactobacillales</taxon>
        <taxon>Lactobacillaceae</taxon>
        <taxon>Apilactobacillus</taxon>
    </lineage>
</organism>
<reference evidence="9" key="1">
    <citation type="submission" date="2018-08" db="EMBL/GenBank/DDBJ databases">
        <title>Comparative genomics of wild bee and flower associated Lactobacillus reveals potential adaptation to the bee host.</title>
        <authorList>
            <person name="Vuong H.Q."/>
            <person name="Mcfrederick Q.S."/>
        </authorList>
    </citation>
    <scope>NUCLEOTIDE SEQUENCE</scope>
    <source>
        <strain evidence="9">HV_63</strain>
    </source>
</reference>
<comment type="similarity">
    <text evidence="2">Belongs to the EamA transporter family.</text>
</comment>
<gene>
    <name evidence="9" type="ORF">DY130_01135</name>
</gene>
<dbReference type="Pfam" id="PF00892">
    <property type="entry name" value="EamA"/>
    <property type="match status" value="2"/>
</dbReference>
<feature type="transmembrane region" description="Helical" evidence="7">
    <location>
        <begin position="290"/>
        <end position="309"/>
    </location>
</feature>
<dbReference type="InterPro" id="IPR000620">
    <property type="entry name" value="EamA_dom"/>
</dbReference>
<keyword evidence="5 7" id="KW-1133">Transmembrane helix</keyword>
<evidence type="ECO:0000256" key="2">
    <source>
        <dbReference type="ARBA" id="ARBA00007362"/>
    </source>
</evidence>
<feature type="transmembrane region" description="Helical" evidence="7">
    <location>
        <begin position="52"/>
        <end position="70"/>
    </location>
</feature>
<name>A0A9Q8IND9_9LACO</name>
<dbReference type="InterPro" id="IPR037185">
    <property type="entry name" value="EmrE-like"/>
</dbReference>
<evidence type="ECO:0000313" key="9">
    <source>
        <dbReference type="EMBL" id="TPR46148.1"/>
    </source>
</evidence>
<feature type="transmembrane region" description="Helical" evidence="7">
    <location>
        <begin position="230"/>
        <end position="254"/>
    </location>
</feature>
<dbReference type="Proteomes" id="UP000784700">
    <property type="component" value="Unassembled WGS sequence"/>
</dbReference>
<feature type="transmembrane region" description="Helical" evidence="7">
    <location>
        <begin position="21"/>
        <end position="40"/>
    </location>
</feature>
<evidence type="ECO:0000256" key="7">
    <source>
        <dbReference type="SAM" id="Phobius"/>
    </source>
</evidence>
<keyword evidence="6 7" id="KW-0472">Membrane</keyword>
<keyword evidence="4 7" id="KW-0812">Transmembrane</keyword>
<dbReference type="GO" id="GO:0005886">
    <property type="term" value="C:plasma membrane"/>
    <property type="evidence" value="ECO:0007669"/>
    <property type="project" value="UniProtKB-SubCell"/>
</dbReference>
<dbReference type="EMBL" id="QUBG01000001">
    <property type="protein sequence ID" value="TPR46148.1"/>
    <property type="molecule type" value="Genomic_DNA"/>
</dbReference>
<evidence type="ECO:0000256" key="6">
    <source>
        <dbReference type="ARBA" id="ARBA00023136"/>
    </source>
</evidence>
<evidence type="ECO:0000256" key="5">
    <source>
        <dbReference type="ARBA" id="ARBA00022989"/>
    </source>
</evidence>
<feature type="transmembrane region" description="Helical" evidence="7">
    <location>
        <begin position="90"/>
        <end position="108"/>
    </location>
</feature>
<feature type="domain" description="EamA" evidence="8">
    <location>
        <begin position="176"/>
        <end position="306"/>
    </location>
</feature>
<feature type="transmembrane region" description="Helical" evidence="7">
    <location>
        <begin position="167"/>
        <end position="188"/>
    </location>
</feature>